<dbReference type="SUPFAM" id="SSF52540">
    <property type="entry name" value="P-loop containing nucleoside triphosphate hydrolases"/>
    <property type="match status" value="1"/>
</dbReference>
<dbReference type="Pfam" id="PF03610">
    <property type="entry name" value="EIIA-man"/>
    <property type="match status" value="1"/>
</dbReference>
<dbReference type="PROSITE" id="PS51096">
    <property type="entry name" value="PTS_EIIA_TYPE_4"/>
    <property type="match status" value="1"/>
</dbReference>
<accession>A0A0F4L8Y6</accession>
<dbReference type="InterPro" id="IPR027417">
    <property type="entry name" value="P-loop_NTPase"/>
</dbReference>
<organism evidence="7 8">
    <name type="scientific">Lactobacillus kullabergensis</name>
    <dbReference type="NCBI Taxonomy" id="1218493"/>
    <lineage>
        <taxon>Bacteria</taxon>
        <taxon>Bacillati</taxon>
        <taxon>Bacillota</taxon>
        <taxon>Bacilli</taxon>
        <taxon>Lactobacillales</taxon>
        <taxon>Lactobacillaceae</taxon>
        <taxon>Lactobacillus</taxon>
    </lineage>
</organism>
<keyword evidence="3" id="KW-0067">ATP-binding</keyword>
<evidence type="ECO:0000313" key="8">
    <source>
        <dbReference type="Proteomes" id="UP000033533"/>
    </source>
</evidence>
<dbReference type="SUPFAM" id="SSF53062">
    <property type="entry name" value="PTS system fructose IIA component-like"/>
    <property type="match status" value="1"/>
</dbReference>
<dbReference type="PROSITE" id="PS50045">
    <property type="entry name" value="SIGMA54_INTERACT_4"/>
    <property type="match status" value="1"/>
</dbReference>
<dbReference type="Gene3D" id="1.10.8.60">
    <property type="match status" value="1"/>
</dbReference>
<dbReference type="Pfam" id="PF00874">
    <property type="entry name" value="PRD"/>
    <property type="match status" value="1"/>
</dbReference>
<evidence type="ECO:0000259" key="5">
    <source>
        <dbReference type="PROSITE" id="PS51096"/>
    </source>
</evidence>
<dbReference type="InterPro" id="IPR003593">
    <property type="entry name" value="AAA+_ATPase"/>
</dbReference>
<dbReference type="SMART" id="SM00382">
    <property type="entry name" value="AAA"/>
    <property type="match status" value="1"/>
</dbReference>
<dbReference type="GO" id="GO:0016740">
    <property type="term" value="F:transferase activity"/>
    <property type="evidence" value="ECO:0007669"/>
    <property type="project" value="UniProtKB-KW"/>
</dbReference>
<dbReference type="GO" id="GO:0005524">
    <property type="term" value="F:ATP binding"/>
    <property type="evidence" value="ECO:0007669"/>
    <property type="project" value="UniProtKB-KW"/>
</dbReference>
<dbReference type="GO" id="GO:0016020">
    <property type="term" value="C:membrane"/>
    <property type="evidence" value="ECO:0007669"/>
    <property type="project" value="InterPro"/>
</dbReference>
<evidence type="ECO:0000256" key="1">
    <source>
        <dbReference type="ARBA" id="ARBA00022679"/>
    </source>
</evidence>
<evidence type="ECO:0000256" key="2">
    <source>
        <dbReference type="ARBA" id="ARBA00022741"/>
    </source>
</evidence>
<evidence type="ECO:0000259" key="6">
    <source>
        <dbReference type="PROSITE" id="PS51372"/>
    </source>
</evidence>
<evidence type="ECO:0000256" key="3">
    <source>
        <dbReference type="ARBA" id="ARBA00022840"/>
    </source>
</evidence>
<dbReference type="PANTHER" id="PTHR32071">
    <property type="entry name" value="TRANSCRIPTIONAL REGULATORY PROTEIN"/>
    <property type="match status" value="1"/>
</dbReference>
<feature type="domain" description="PRD" evidence="6">
    <location>
        <begin position="788"/>
        <end position="889"/>
    </location>
</feature>
<evidence type="ECO:0000313" key="7">
    <source>
        <dbReference type="EMBL" id="KJY54031.1"/>
    </source>
</evidence>
<comment type="caution">
    <text evidence="7">The sequence shown here is derived from an EMBL/GenBank/DDBJ whole genome shotgun (WGS) entry which is preliminary data.</text>
</comment>
<dbReference type="PATRIC" id="fig|1218493.3.peg.1980"/>
<dbReference type="OrthoDB" id="9771372at2"/>
<feature type="domain" description="PTS EIIA type-4" evidence="5">
    <location>
        <begin position="533"/>
        <end position="656"/>
    </location>
</feature>
<dbReference type="InterPro" id="IPR036662">
    <property type="entry name" value="PTS_EIIA_man-typ_sf"/>
</dbReference>
<reference evidence="7 8" key="1">
    <citation type="submission" date="2014-12" db="EMBL/GenBank/DDBJ databases">
        <title>Comparative genomics of the lactic acid bacteria isolated from the honey bee gut.</title>
        <authorList>
            <person name="Ellegaard K.M."/>
            <person name="Tamarit D."/>
            <person name="Javelind E."/>
            <person name="Olofsson T."/>
            <person name="Andersson S.G."/>
            <person name="Vasquez A."/>
        </authorList>
    </citation>
    <scope>NUCLEOTIDE SEQUENCE [LARGE SCALE GENOMIC DNA]</scope>
    <source>
        <strain evidence="7 8">Biut2</strain>
    </source>
</reference>
<keyword evidence="1" id="KW-0808">Transferase</keyword>
<dbReference type="SUPFAM" id="SSF63520">
    <property type="entry name" value="PTS-regulatory domain, PRD"/>
    <property type="match status" value="1"/>
</dbReference>
<dbReference type="HOGENOM" id="CLU_014204_1_0_9"/>
<proteinExistence type="predicted"/>
<dbReference type="AlphaFoldDB" id="A0A0F4L8Y6"/>
<dbReference type="Gene3D" id="3.40.50.300">
    <property type="entry name" value="P-loop containing nucleotide triphosphate hydrolases"/>
    <property type="match status" value="1"/>
</dbReference>
<dbReference type="InterPro" id="IPR011608">
    <property type="entry name" value="PRD"/>
</dbReference>
<dbReference type="InterPro" id="IPR025662">
    <property type="entry name" value="Sigma_54_int_dom_ATP-bd_1"/>
</dbReference>
<dbReference type="Pfam" id="PF00158">
    <property type="entry name" value="Sigma54_activat"/>
    <property type="match status" value="1"/>
</dbReference>
<dbReference type="Proteomes" id="UP000033533">
    <property type="component" value="Unassembled WGS sequence"/>
</dbReference>
<dbReference type="PANTHER" id="PTHR32071:SF38">
    <property type="entry name" value="PSP OPERON TRANSCRIPTIONAL ACTIVATOR"/>
    <property type="match status" value="1"/>
</dbReference>
<feature type="domain" description="Sigma-54 factor interaction" evidence="4">
    <location>
        <begin position="98"/>
        <end position="332"/>
    </location>
</feature>
<dbReference type="GO" id="GO:0009401">
    <property type="term" value="P:phosphoenolpyruvate-dependent sugar phosphotransferase system"/>
    <property type="evidence" value="ECO:0007669"/>
    <property type="project" value="InterPro"/>
</dbReference>
<gene>
    <name evidence="7" type="ORF">JF76_18880</name>
</gene>
<sequence length="889" mass="102371">MSNLREKVYKLVEKNTENSEVWHQNNAKKIADHFNCSRNLVSQYLNEYWEKGVFGKIVSRPVLFFKLPQVEINAKTFKSLHAAKVWNSSHSVSPLDAIIGSERSLYQIISQIKAAIQYPPHGLPILITGETGTGKSYLAQVIYKHLQKMKFIAKTAKFVSVNCSEYSNNPELFLSNFFGYVKGAFTGATQNNKGLAEIADGGVLFLDEIHSLSKECQEKLFQFMDTGNFHRLGDNEHWFKSNCRFVFATSENPERKILPTLLRRIPVKVFLPAFNKRSEQEKKELIQFFLKNEQKKIGKKINVTNNLVNFLVHYTFKGNVGDLKNVIQLSCANALIQQVEENELKITLMELPEKVGFENYNELKNTNNSRFIAVSDLTKNDQKNSIEHIITDLYAIDIKKKSSEKLFDCYEKYFKKRFINISISDSETLNSFFGLKFQQFTRHIEDDYKISVDTFFYKIILYLFDKNNYHYEFKEVDFQKWSDFKNDVNQYLGYEVGLVREFKNEVDLTSNEGEELLFIILFKLMVEEHKSQKRLSLIVAHGANTASSIAQTVNTMVGDYIFDAIDMPLDVTSKEIALRVNNYLNKRKSFTDLLLLVDMGSLEKISSQLEISNNKNFALITNVSTGIALDVANQIKLKIDTASIAQNVKKNQTIEVFFQKSVKKQDMIVCTCESGLGTATKLKQIMVKSFPNNSKIVIDSFDYYSIAKENYISELRKNYNILFIVGTLDPQVKGVTFFSIEDLILGINVKKITNKLAVYFDQKQLETINNNILRNFSLTNLTDQLTILNPTKLLEQVTDAIYILQTKLNLSLKNNTCFGLYIHICCLIERLVMQKGMADEINLSKTSSNEFKNFYKAFKNSFTVVEQYYSVEIPEIEVKYVYDYIKEAC</sequence>
<dbReference type="Pfam" id="PF25601">
    <property type="entry name" value="AAA_lid_14"/>
    <property type="match status" value="1"/>
</dbReference>
<dbReference type="GO" id="GO:0006355">
    <property type="term" value="P:regulation of DNA-templated transcription"/>
    <property type="evidence" value="ECO:0007669"/>
    <property type="project" value="InterPro"/>
</dbReference>
<dbReference type="PROSITE" id="PS00675">
    <property type="entry name" value="SIGMA54_INTERACT_1"/>
    <property type="match status" value="1"/>
</dbReference>
<dbReference type="CDD" id="cd00009">
    <property type="entry name" value="AAA"/>
    <property type="match status" value="1"/>
</dbReference>
<dbReference type="InterPro" id="IPR004701">
    <property type="entry name" value="PTS_EIIA_man-typ"/>
</dbReference>
<dbReference type="InterPro" id="IPR058031">
    <property type="entry name" value="AAA_lid_NorR"/>
</dbReference>
<dbReference type="Gene3D" id="1.10.1790.10">
    <property type="entry name" value="PRD domain"/>
    <property type="match status" value="1"/>
</dbReference>
<name>A0A0F4L8Y6_9LACO</name>
<dbReference type="Gene3D" id="3.40.50.510">
    <property type="entry name" value="Phosphotransferase system, mannose-type IIA component"/>
    <property type="match status" value="1"/>
</dbReference>
<protein>
    <submittedName>
        <fullName evidence="7">PRD domain protein</fullName>
    </submittedName>
</protein>
<dbReference type="STRING" id="1218493.JF76_18880"/>
<dbReference type="EMBL" id="JXBY01000030">
    <property type="protein sequence ID" value="KJY54031.1"/>
    <property type="molecule type" value="Genomic_DNA"/>
</dbReference>
<keyword evidence="2" id="KW-0547">Nucleotide-binding</keyword>
<dbReference type="InterPro" id="IPR002078">
    <property type="entry name" value="Sigma_54_int"/>
</dbReference>
<dbReference type="InterPro" id="IPR036634">
    <property type="entry name" value="PRD_sf"/>
</dbReference>
<evidence type="ECO:0000259" key="4">
    <source>
        <dbReference type="PROSITE" id="PS50045"/>
    </source>
</evidence>
<dbReference type="PROSITE" id="PS51372">
    <property type="entry name" value="PRD_2"/>
    <property type="match status" value="1"/>
</dbReference>